<dbReference type="OrthoDB" id="619536at2759"/>
<reference evidence="2" key="2">
    <citation type="submission" date="2024-01" db="EMBL/GenBank/DDBJ databases">
        <title>Comparative genomics of Cryptococcus and Kwoniella reveals pathogenesis evolution and contrasting modes of karyotype evolution via chromosome fusion or intercentromeric recombination.</title>
        <authorList>
            <person name="Coelho M.A."/>
            <person name="David-Palma M."/>
            <person name="Shea T."/>
            <person name="Bowers K."/>
            <person name="McGinley-Smith S."/>
            <person name="Mohammad A.W."/>
            <person name="Gnirke A."/>
            <person name="Yurkov A.M."/>
            <person name="Nowrousian M."/>
            <person name="Sun S."/>
            <person name="Cuomo C.A."/>
            <person name="Heitman J."/>
        </authorList>
    </citation>
    <scope>NUCLEOTIDE SEQUENCE</scope>
    <source>
        <strain evidence="2">CBS 12478</strain>
    </source>
</reference>
<dbReference type="RefSeq" id="XP_031863677.1">
    <property type="nucleotide sequence ID" value="XM_032002120.1"/>
</dbReference>
<dbReference type="GeneID" id="43586230"/>
<evidence type="ECO:0000313" key="2">
    <source>
        <dbReference type="EMBL" id="WWD22323.1"/>
    </source>
</evidence>
<gene>
    <name evidence="2" type="ORF">CI109_106814</name>
</gene>
<dbReference type="AlphaFoldDB" id="A0A5M6CCB9"/>
<keyword evidence="3" id="KW-1185">Reference proteome</keyword>
<protein>
    <submittedName>
        <fullName evidence="2">Uncharacterized protein</fullName>
    </submittedName>
</protein>
<sequence>MSLRPQLLSSALTHLPVHSFTRPSLVRALRDVKPDISDPEAVIDTLFGPGSVGPTKALVERWEEEGRGVMQSGEGREGDGLEVVLRKRLEYSSQVGEHLVEAYANLATPSTSHSIPLPLNVLLFPSLPILRALLNTGIKTPPLYSPPSTLEGTPSPSQSSSTSSQNPKVDASSILSYLNEKVQSTDSTRLPLPLINPLGPFAYAWRIADHALFITQGKGRKVGEVKKGYWNEPVGAGPEWYGQRLGLALAYLSAESRLLQPYPAHPSTSTPTTNPHLPAALSSLSKNLARYQSFNKSVANTEHNLGETMGFLDFVGRSWRGIIRSRYW</sequence>
<evidence type="ECO:0000313" key="3">
    <source>
        <dbReference type="Proteomes" id="UP000322225"/>
    </source>
</evidence>
<feature type="compositionally biased region" description="Low complexity" evidence="1">
    <location>
        <begin position="153"/>
        <end position="165"/>
    </location>
</feature>
<dbReference type="Proteomes" id="UP000322225">
    <property type="component" value="Chromosome 13"/>
</dbReference>
<organism evidence="2 3">
    <name type="scientific">Kwoniella shandongensis</name>
    <dbReference type="NCBI Taxonomy" id="1734106"/>
    <lineage>
        <taxon>Eukaryota</taxon>
        <taxon>Fungi</taxon>
        <taxon>Dikarya</taxon>
        <taxon>Basidiomycota</taxon>
        <taxon>Agaricomycotina</taxon>
        <taxon>Tremellomycetes</taxon>
        <taxon>Tremellales</taxon>
        <taxon>Cryptococcaceae</taxon>
        <taxon>Kwoniella</taxon>
    </lineage>
</organism>
<accession>A0A5M6CCB9</accession>
<reference evidence="2" key="1">
    <citation type="submission" date="2017-08" db="EMBL/GenBank/DDBJ databases">
        <authorList>
            <person name="Cuomo C."/>
            <person name="Billmyre B."/>
            <person name="Heitman J."/>
        </authorList>
    </citation>
    <scope>NUCLEOTIDE SEQUENCE</scope>
    <source>
        <strain evidence="2">CBS 12478</strain>
    </source>
</reference>
<proteinExistence type="predicted"/>
<dbReference type="KEGG" id="ksn:43586230"/>
<feature type="region of interest" description="Disordered" evidence="1">
    <location>
        <begin position="144"/>
        <end position="168"/>
    </location>
</feature>
<name>A0A5M6CCB9_9TREE</name>
<evidence type="ECO:0000256" key="1">
    <source>
        <dbReference type="SAM" id="MobiDB-lite"/>
    </source>
</evidence>
<dbReference type="EMBL" id="CP144063">
    <property type="protein sequence ID" value="WWD22323.1"/>
    <property type="molecule type" value="Genomic_DNA"/>
</dbReference>